<keyword evidence="2" id="KW-0680">Restriction system</keyword>
<feature type="domain" description="Type I restriction modification DNA specificity" evidence="4">
    <location>
        <begin position="213"/>
        <end position="370"/>
    </location>
</feature>
<dbReference type="Proteomes" id="UP000054596">
    <property type="component" value="Unassembled WGS sequence"/>
</dbReference>
<gene>
    <name evidence="5" type="ORF">AWB82_01621</name>
</gene>
<dbReference type="CDD" id="cd17494">
    <property type="entry name" value="RMtype1_S_Sma198ORF994P-TRD2-CR2_like"/>
    <property type="match status" value="1"/>
</dbReference>
<dbReference type="STRING" id="1777143.AWB82_01621"/>
<reference evidence="5" key="1">
    <citation type="submission" date="2016-01" db="EMBL/GenBank/DDBJ databases">
        <authorList>
            <person name="Peeters C."/>
        </authorList>
    </citation>
    <scope>NUCLEOTIDE SEQUENCE [LARGE SCALE GENOMIC DNA]</scope>
    <source>
        <strain evidence="5">LMG 29325</strain>
    </source>
</reference>
<sequence length="412" mass="45576">MKSESHCPDGWEVRAVRELGEVIAGKALAATAPGHMRPYLRTKNVFDGRIVVDDVLEMPMTDEQFETFRIRKGDVLLNEGQSLELVGRCSIYAEEYPEPCAIQNALLRFRAKPGVSAQFASYVFRNCQKTGSFAKIALQTTSVAHLGVSRFADLQLAWPKKEVEQERIANALSDVDDLIAGLERLIAKKRDIKQAAMQQLLAGRTRLPGFSGEWVEACLEEIAQIEMGQSPSSVNYNVRREGLPLIQGNADVRKRRTIKRIFTTQVTKRGRKGDVLMSVRAPVGEISRATFDCCLGRGVCAIRFPNDFLYHALINLEPRWSRMSKGSTFDSVNSTDVANAIVALPSDPAEQAAIAAILTDMDADLSTLESRLAKTRAIKQGMMQELLTGRTRLVGIAHETAPKKPETQSQDA</sequence>
<dbReference type="CDD" id="cd17253">
    <property type="entry name" value="RMtype1_S_Eco933I-TRD2-CR2_like"/>
    <property type="match status" value="1"/>
</dbReference>
<proteinExistence type="inferred from homology"/>
<evidence type="ECO:0000259" key="4">
    <source>
        <dbReference type="Pfam" id="PF01420"/>
    </source>
</evidence>
<dbReference type="EMBL" id="FCOJ02000008">
    <property type="protein sequence ID" value="SAK51975.1"/>
    <property type="molecule type" value="Genomic_DNA"/>
</dbReference>
<name>A0A158A2K1_9BURK</name>
<keyword evidence="6" id="KW-1185">Reference proteome</keyword>
<evidence type="ECO:0000256" key="3">
    <source>
        <dbReference type="ARBA" id="ARBA00023125"/>
    </source>
</evidence>
<evidence type="ECO:0000313" key="6">
    <source>
        <dbReference type="Proteomes" id="UP000054596"/>
    </source>
</evidence>
<evidence type="ECO:0000313" key="5">
    <source>
        <dbReference type="EMBL" id="SAK51975.1"/>
    </source>
</evidence>
<dbReference type="Gene3D" id="1.10.287.1120">
    <property type="entry name" value="Bipartite methylase S protein"/>
    <property type="match status" value="1"/>
</dbReference>
<evidence type="ECO:0000256" key="2">
    <source>
        <dbReference type="ARBA" id="ARBA00022747"/>
    </source>
</evidence>
<protein>
    <submittedName>
        <fullName evidence="5">EcoKI restriction-modification system protein HsdS</fullName>
    </submittedName>
</protein>
<dbReference type="Pfam" id="PF01420">
    <property type="entry name" value="Methylase_S"/>
    <property type="match status" value="2"/>
</dbReference>
<keyword evidence="3" id="KW-0238">DNA-binding</keyword>
<dbReference type="PANTHER" id="PTHR30408:SF12">
    <property type="entry name" value="TYPE I RESTRICTION ENZYME MJAVIII SPECIFICITY SUBUNIT"/>
    <property type="match status" value="1"/>
</dbReference>
<dbReference type="GO" id="GO:0009307">
    <property type="term" value="P:DNA restriction-modification system"/>
    <property type="evidence" value="ECO:0007669"/>
    <property type="project" value="UniProtKB-KW"/>
</dbReference>
<dbReference type="Gene3D" id="3.90.220.20">
    <property type="entry name" value="DNA methylase specificity domains"/>
    <property type="match status" value="2"/>
</dbReference>
<comment type="caution">
    <text evidence="5">The sequence shown here is derived from an EMBL/GenBank/DDBJ whole genome shotgun (WGS) entry which is preliminary data.</text>
</comment>
<evidence type="ECO:0000256" key="1">
    <source>
        <dbReference type="ARBA" id="ARBA00010923"/>
    </source>
</evidence>
<comment type="similarity">
    <text evidence="1">Belongs to the type-I restriction system S methylase family.</text>
</comment>
<organism evidence="5 6">
    <name type="scientific">Caballeronia glebae</name>
    <dbReference type="NCBI Taxonomy" id="1777143"/>
    <lineage>
        <taxon>Bacteria</taxon>
        <taxon>Pseudomonadati</taxon>
        <taxon>Pseudomonadota</taxon>
        <taxon>Betaproteobacteria</taxon>
        <taxon>Burkholderiales</taxon>
        <taxon>Burkholderiaceae</taxon>
        <taxon>Caballeronia</taxon>
    </lineage>
</organism>
<dbReference type="PANTHER" id="PTHR30408">
    <property type="entry name" value="TYPE-1 RESTRICTION ENZYME ECOKI SPECIFICITY PROTEIN"/>
    <property type="match status" value="1"/>
</dbReference>
<dbReference type="InterPro" id="IPR052021">
    <property type="entry name" value="Type-I_RS_S_subunit"/>
</dbReference>
<accession>A0A158A2K1</accession>
<dbReference type="AlphaFoldDB" id="A0A158A2K1"/>
<dbReference type="GO" id="GO:0003677">
    <property type="term" value="F:DNA binding"/>
    <property type="evidence" value="ECO:0007669"/>
    <property type="project" value="UniProtKB-KW"/>
</dbReference>
<feature type="domain" description="Type I restriction modification DNA specificity" evidence="4">
    <location>
        <begin position="8"/>
        <end position="183"/>
    </location>
</feature>
<dbReference type="InterPro" id="IPR000055">
    <property type="entry name" value="Restrct_endonuc_typeI_TRD"/>
</dbReference>
<dbReference type="InterPro" id="IPR044946">
    <property type="entry name" value="Restrct_endonuc_typeI_TRD_sf"/>
</dbReference>
<dbReference type="SUPFAM" id="SSF116734">
    <property type="entry name" value="DNA methylase specificity domain"/>
    <property type="match status" value="2"/>
</dbReference>